<evidence type="ECO:0000256" key="10">
    <source>
        <dbReference type="SAM" id="SignalP"/>
    </source>
</evidence>
<feature type="domain" description="CBM20" evidence="11">
    <location>
        <begin position="28"/>
        <end position="108"/>
    </location>
</feature>
<comment type="subcellular location">
    <subcellularLocation>
        <location evidence="1">Cell outer membrane</location>
        <topology evidence="1">Multi-pass membrane protein</topology>
    </subcellularLocation>
</comment>
<gene>
    <name evidence="12" type="ORF">EDC14_102811</name>
</gene>
<dbReference type="CDD" id="cd02859">
    <property type="entry name" value="E_set_AMPKbeta_like_N"/>
    <property type="match status" value="1"/>
</dbReference>
<proteinExistence type="inferred from homology"/>
<comment type="similarity">
    <text evidence="2">Belongs to the porin LamB (TC 1.B.3) family.</text>
</comment>
<dbReference type="InterPro" id="IPR036998">
    <property type="entry name" value="Porin_LamB_sf"/>
</dbReference>
<dbReference type="Pfam" id="PF02264">
    <property type="entry name" value="LamB"/>
    <property type="match status" value="1"/>
</dbReference>
<dbReference type="GO" id="GO:0015288">
    <property type="term" value="F:porin activity"/>
    <property type="evidence" value="ECO:0007669"/>
    <property type="project" value="UniProtKB-KW"/>
</dbReference>
<dbReference type="InterPro" id="IPR032640">
    <property type="entry name" value="AMPK1_CBM"/>
</dbReference>
<evidence type="ECO:0000313" key="12">
    <source>
        <dbReference type="EMBL" id="TCL62055.1"/>
    </source>
</evidence>
<dbReference type="GO" id="GO:2001070">
    <property type="term" value="F:starch binding"/>
    <property type="evidence" value="ECO:0007669"/>
    <property type="project" value="InterPro"/>
</dbReference>
<name>A0A4R1R8Q7_HYDET</name>
<dbReference type="PANTHER" id="PTHR38762:SF1">
    <property type="entry name" value="CRYPTIC OUTER MEMBRANE PORIN BGLH-RELATED"/>
    <property type="match status" value="1"/>
</dbReference>
<dbReference type="SUPFAM" id="SSF81296">
    <property type="entry name" value="E set domains"/>
    <property type="match status" value="1"/>
</dbReference>
<keyword evidence="6" id="KW-0406">Ion transport</keyword>
<dbReference type="EMBL" id="SLUN01000028">
    <property type="protein sequence ID" value="TCL62055.1"/>
    <property type="molecule type" value="Genomic_DNA"/>
</dbReference>
<dbReference type="GO" id="GO:0046930">
    <property type="term" value="C:pore complex"/>
    <property type="evidence" value="ECO:0007669"/>
    <property type="project" value="UniProtKB-KW"/>
</dbReference>
<accession>A0A4R1R8Q7</accession>
<organism evidence="12 13">
    <name type="scientific">Hydrogenispora ethanolica</name>
    <dbReference type="NCBI Taxonomy" id="1082276"/>
    <lineage>
        <taxon>Bacteria</taxon>
        <taxon>Bacillati</taxon>
        <taxon>Bacillota</taxon>
        <taxon>Hydrogenispora</taxon>
    </lineage>
</organism>
<dbReference type="InterPro" id="IPR003192">
    <property type="entry name" value="Porin_LamB"/>
</dbReference>
<dbReference type="GO" id="GO:0006811">
    <property type="term" value="P:monoatomic ion transport"/>
    <property type="evidence" value="ECO:0007669"/>
    <property type="project" value="UniProtKB-KW"/>
</dbReference>
<feature type="signal peptide" evidence="10">
    <location>
        <begin position="1"/>
        <end position="22"/>
    </location>
</feature>
<keyword evidence="8" id="KW-0472">Membrane</keyword>
<evidence type="ECO:0000256" key="1">
    <source>
        <dbReference type="ARBA" id="ARBA00004571"/>
    </source>
</evidence>
<dbReference type="InterPro" id="IPR050286">
    <property type="entry name" value="G_neg_Bact_CarbUptk_Porin"/>
</dbReference>
<dbReference type="GO" id="GO:0015774">
    <property type="term" value="P:polysaccharide transport"/>
    <property type="evidence" value="ECO:0007669"/>
    <property type="project" value="TreeGrafter"/>
</dbReference>
<dbReference type="Gene3D" id="2.40.170.10">
    <property type="entry name" value="Porin, LamB type"/>
    <property type="match status" value="1"/>
</dbReference>
<sequence>MKKFSLLLAVWMVLLFGLPALAGTSVNGSDVTFTFKAPDATAVYLSGSFNSWNPAGQKMSKGADGVWSVTIPLKPGTYQYKFVVDGTWTPDPDATSTVDDGYGGKNAVLLVREKSAAAAGADDARLSKVEADIAAIKAADQGFSFHGYARTGILVDDDKEHQTGSFQVNGAWAKYRLGNEPDTFIENTLEKKWRLDNGSYALVHFLYCHQSITNGGGWQAPIQADGDSDTSFFMRESYAEIGNLPELGNLTFWAGQRYYRRDDIHIIDWYWRDFTGVGAGVQGIKVGDYQLDLAYMAHSGYRNNDPNSNELLDNSLIFTLSGVKAGPGSFDFDLVASSEKDNSAAGKDGDGLIFTGKYSIGSFFGLTEGSSMVGLYYGKGLATYGLDAVNPPDNNKNAKLTKLVTSGVSQITEKFEIQPVLVYLKQENEDWNLDQTWKSIGCRPVYHFTKNFALQFEAGYDQVETKNQNDVSGSKLTIAPTITLDTGFYARPQLRVFASRFNPDQGDSYMTYGVQMEVWW</sequence>
<evidence type="ECO:0000256" key="2">
    <source>
        <dbReference type="ARBA" id="ARBA00007055"/>
    </source>
</evidence>
<keyword evidence="13" id="KW-1185">Reference proteome</keyword>
<evidence type="ECO:0000256" key="7">
    <source>
        <dbReference type="ARBA" id="ARBA00023114"/>
    </source>
</evidence>
<dbReference type="SMART" id="SM01065">
    <property type="entry name" value="CBM_2"/>
    <property type="match status" value="1"/>
</dbReference>
<keyword evidence="9" id="KW-0998">Cell outer membrane</keyword>
<dbReference type="InterPro" id="IPR014756">
    <property type="entry name" value="Ig_E-set"/>
</dbReference>
<evidence type="ECO:0000256" key="6">
    <source>
        <dbReference type="ARBA" id="ARBA00023065"/>
    </source>
</evidence>
<dbReference type="GO" id="GO:0015144">
    <property type="term" value="F:carbohydrate transmembrane transporter activity"/>
    <property type="evidence" value="ECO:0007669"/>
    <property type="project" value="TreeGrafter"/>
</dbReference>
<dbReference type="Proteomes" id="UP000295008">
    <property type="component" value="Unassembled WGS sequence"/>
</dbReference>
<dbReference type="RefSeq" id="WP_165908136.1">
    <property type="nucleotide sequence ID" value="NZ_SLUN01000028.1"/>
</dbReference>
<dbReference type="PANTHER" id="PTHR38762">
    <property type="entry name" value="CRYPTIC OUTER MEMBRANE PORIN BGLH-RELATED"/>
    <property type="match status" value="1"/>
</dbReference>
<dbReference type="SUPFAM" id="SSF56935">
    <property type="entry name" value="Porins"/>
    <property type="match status" value="1"/>
</dbReference>
<keyword evidence="10" id="KW-0732">Signal</keyword>
<evidence type="ECO:0000256" key="9">
    <source>
        <dbReference type="ARBA" id="ARBA00023237"/>
    </source>
</evidence>
<dbReference type="Pfam" id="PF16561">
    <property type="entry name" value="AMPK1_CBM"/>
    <property type="match status" value="1"/>
</dbReference>
<evidence type="ECO:0000256" key="8">
    <source>
        <dbReference type="ARBA" id="ARBA00023136"/>
    </source>
</evidence>
<feature type="chain" id="PRO_5020651227" evidence="10">
    <location>
        <begin position="23"/>
        <end position="520"/>
    </location>
</feature>
<dbReference type="Gene3D" id="2.60.40.10">
    <property type="entry name" value="Immunoglobulins"/>
    <property type="match status" value="1"/>
</dbReference>
<comment type="caution">
    <text evidence="12">The sequence shown here is derived from an EMBL/GenBank/DDBJ whole genome shotgun (WGS) entry which is preliminary data.</text>
</comment>
<keyword evidence="7" id="KW-0626">Porin</keyword>
<dbReference type="InterPro" id="IPR013783">
    <property type="entry name" value="Ig-like_fold"/>
</dbReference>
<reference evidence="12 13" key="1">
    <citation type="submission" date="2019-03" db="EMBL/GenBank/DDBJ databases">
        <title>Genomic Encyclopedia of Type Strains, Phase IV (KMG-IV): sequencing the most valuable type-strain genomes for metagenomic binning, comparative biology and taxonomic classification.</title>
        <authorList>
            <person name="Goeker M."/>
        </authorList>
    </citation>
    <scope>NUCLEOTIDE SEQUENCE [LARGE SCALE GENOMIC DNA]</scope>
    <source>
        <strain evidence="12 13">LX-B</strain>
    </source>
</reference>
<evidence type="ECO:0000256" key="5">
    <source>
        <dbReference type="ARBA" id="ARBA00022692"/>
    </source>
</evidence>
<keyword evidence="4" id="KW-1134">Transmembrane beta strand</keyword>
<protein>
    <submittedName>
        <fullName evidence="12">Maltoporin/sucrose porin</fullName>
    </submittedName>
</protein>
<evidence type="ECO:0000256" key="3">
    <source>
        <dbReference type="ARBA" id="ARBA00022448"/>
    </source>
</evidence>
<dbReference type="AlphaFoldDB" id="A0A4R1R8Q7"/>
<evidence type="ECO:0000313" key="13">
    <source>
        <dbReference type="Proteomes" id="UP000295008"/>
    </source>
</evidence>
<keyword evidence="3" id="KW-0813">Transport</keyword>
<evidence type="ECO:0000256" key="4">
    <source>
        <dbReference type="ARBA" id="ARBA00022452"/>
    </source>
</evidence>
<dbReference type="GO" id="GO:0009279">
    <property type="term" value="C:cell outer membrane"/>
    <property type="evidence" value="ECO:0007669"/>
    <property type="project" value="UniProtKB-SubCell"/>
</dbReference>
<keyword evidence="5" id="KW-0812">Transmembrane</keyword>
<evidence type="ECO:0000259" key="11">
    <source>
        <dbReference type="SMART" id="SM01065"/>
    </source>
</evidence>
<dbReference type="InterPro" id="IPR002044">
    <property type="entry name" value="CBM20"/>
</dbReference>